<dbReference type="PROSITE" id="PS00092">
    <property type="entry name" value="N6_MTASE"/>
    <property type="match status" value="1"/>
</dbReference>
<dbReference type="PIRSF" id="PIRSF004553">
    <property type="entry name" value="CHP00095"/>
    <property type="match status" value="1"/>
</dbReference>
<dbReference type="Proteomes" id="UP000321794">
    <property type="component" value="Unassembled WGS sequence"/>
</dbReference>
<evidence type="ECO:0000313" key="5">
    <source>
        <dbReference type="Proteomes" id="UP000195412"/>
    </source>
</evidence>
<reference evidence="3 6" key="3">
    <citation type="submission" date="2019-07" db="EMBL/GenBank/DDBJ databases">
        <title>Whole genome shotgun sequence of Lactobacillus zymae NBRC 107157.</title>
        <authorList>
            <person name="Hosoyama A."/>
            <person name="Uohara A."/>
            <person name="Ohji S."/>
            <person name="Ichikawa N."/>
        </authorList>
    </citation>
    <scope>NUCLEOTIDE SEQUENCE [LARGE SCALE GENOMIC DNA]</scope>
    <source>
        <strain evidence="3 6">NBRC 107157</strain>
    </source>
</reference>
<dbReference type="GO" id="GO:0031167">
    <property type="term" value="P:rRNA methylation"/>
    <property type="evidence" value="ECO:0007669"/>
    <property type="project" value="InterPro"/>
</dbReference>
<dbReference type="OrthoDB" id="9803017at2"/>
<dbReference type="RefSeq" id="WP_057730615.1">
    <property type="nucleotide sequence ID" value="NZ_BJZK01000001.1"/>
</dbReference>
<evidence type="ECO:0000256" key="2">
    <source>
        <dbReference type="ARBA" id="ARBA00022679"/>
    </source>
</evidence>
<dbReference type="NCBIfam" id="TIGR00095">
    <property type="entry name" value="16S rRNA (guanine(966)-N(2))-methyltransferase RsmD"/>
    <property type="match status" value="1"/>
</dbReference>
<evidence type="ECO:0000313" key="6">
    <source>
        <dbReference type="Proteomes" id="UP000321794"/>
    </source>
</evidence>
<dbReference type="InterPro" id="IPR002052">
    <property type="entry name" value="DNA_methylase_N6_adenine_CS"/>
</dbReference>
<keyword evidence="2 4" id="KW-0808">Transferase</keyword>
<dbReference type="EMBL" id="BJZK01000001">
    <property type="protein sequence ID" value="GEO71105.1"/>
    <property type="molecule type" value="Genomic_DNA"/>
</dbReference>
<dbReference type="EMBL" id="LT854705">
    <property type="protein sequence ID" value="SMS14066.1"/>
    <property type="molecule type" value="Genomic_DNA"/>
</dbReference>
<dbReference type="Proteomes" id="UP000195412">
    <property type="component" value="Chromosome I"/>
</dbReference>
<reference evidence="5" key="1">
    <citation type="submission" date="2017-05" db="EMBL/GenBank/DDBJ databases">
        <authorList>
            <person name="Papadimitriou K."/>
        </authorList>
    </citation>
    <scope>NUCLEOTIDE SEQUENCE [LARGE SCALE GENOMIC DNA]</scope>
    <source>
        <strain evidence="5">ACA-DC 3411</strain>
    </source>
</reference>
<proteinExistence type="predicted"/>
<keyword evidence="6" id="KW-1185">Reference proteome</keyword>
<reference evidence="4" key="2">
    <citation type="submission" date="2017-05" db="EMBL/GenBank/DDBJ databases">
        <authorList>
            <person name="Song R."/>
            <person name="Chenine A.L."/>
            <person name="Ruprecht R.M."/>
        </authorList>
    </citation>
    <scope>NUCLEOTIDE SEQUENCE</scope>
    <source>
        <strain evidence="4">ACA-DC 3411</strain>
    </source>
</reference>
<dbReference type="KEGG" id="lzy:LZ3411_1016"/>
<dbReference type="Gene3D" id="3.40.50.150">
    <property type="entry name" value="Vaccinia Virus protein VP39"/>
    <property type="match status" value="1"/>
</dbReference>
<name>A0A1Y6JVV4_9LACO</name>
<evidence type="ECO:0000256" key="1">
    <source>
        <dbReference type="ARBA" id="ARBA00022603"/>
    </source>
</evidence>
<dbReference type="AlphaFoldDB" id="A0A1Y6JVV4"/>
<dbReference type="PANTHER" id="PTHR43542">
    <property type="entry name" value="METHYLTRANSFERASE"/>
    <property type="match status" value="1"/>
</dbReference>
<dbReference type="InterPro" id="IPR029063">
    <property type="entry name" value="SAM-dependent_MTases_sf"/>
</dbReference>
<accession>A0A1Y6JVV4</accession>
<protein>
    <submittedName>
        <fullName evidence="4">Ribosomal RNA small subunit methyltransferase D</fullName>
        <ecNumber evidence="4">2.1.1.-</ecNumber>
    </submittedName>
    <submittedName>
        <fullName evidence="3">rRNA methyltransferase</fullName>
    </submittedName>
</protein>
<evidence type="ECO:0000313" key="3">
    <source>
        <dbReference type="EMBL" id="GEO71105.1"/>
    </source>
</evidence>
<dbReference type="GO" id="GO:0003676">
    <property type="term" value="F:nucleic acid binding"/>
    <property type="evidence" value="ECO:0007669"/>
    <property type="project" value="InterPro"/>
</dbReference>
<dbReference type="GO" id="GO:0008168">
    <property type="term" value="F:methyltransferase activity"/>
    <property type="evidence" value="ECO:0007669"/>
    <property type="project" value="UniProtKB-KW"/>
</dbReference>
<dbReference type="Pfam" id="PF03602">
    <property type="entry name" value="Cons_hypoth95"/>
    <property type="match status" value="1"/>
</dbReference>
<organism evidence="4 5">
    <name type="scientific">Levilactobacillus zymae</name>
    <dbReference type="NCBI Taxonomy" id="267363"/>
    <lineage>
        <taxon>Bacteria</taxon>
        <taxon>Bacillati</taxon>
        <taxon>Bacillota</taxon>
        <taxon>Bacilli</taxon>
        <taxon>Lactobacillales</taxon>
        <taxon>Lactobacillaceae</taxon>
        <taxon>Levilactobacillus</taxon>
    </lineage>
</organism>
<dbReference type="CDD" id="cd02440">
    <property type="entry name" value="AdoMet_MTases"/>
    <property type="match status" value="1"/>
</dbReference>
<gene>
    <name evidence="4" type="ORF">LZ3411_1016</name>
    <name evidence="3" type="ORF">LZY01_02730</name>
</gene>
<dbReference type="PANTHER" id="PTHR43542:SF1">
    <property type="entry name" value="METHYLTRANSFERASE"/>
    <property type="match status" value="1"/>
</dbReference>
<keyword evidence="1 4" id="KW-0489">Methyltransferase</keyword>
<dbReference type="SUPFAM" id="SSF53335">
    <property type="entry name" value="S-adenosyl-L-methionine-dependent methyltransferases"/>
    <property type="match status" value="1"/>
</dbReference>
<sequence length="185" mass="20498">MRIVAGDFGGRRLKAVPGMATRPTTDKVKEAMFNIIGPYFDGGQSLDLFAGSGGLSIEAVSRGIDRAVLIDRQYAAIKTIKDNVAVTKAPERFEILKRDANRAVQELAGRGEQFDLVFFDPPYAQQKIVQQMTQLRELKLLTATARIICETDQNAQLPETVPGFEFVEQRNYGITVLTIYAVGRD</sequence>
<dbReference type="InterPro" id="IPR004398">
    <property type="entry name" value="RNA_MeTrfase_RsmD"/>
</dbReference>
<dbReference type="EC" id="2.1.1.-" evidence="4"/>
<evidence type="ECO:0000313" key="4">
    <source>
        <dbReference type="EMBL" id="SMS14066.1"/>
    </source>
</evidence>